<organism evidence="2 3">
    <name type="scientific">Phytophthora citrophthora</name>
    <dbReference type="NCBI Taxonomy" id="4793"/>
    <lineage>
        <taxon>Eukaryota</taxon>
        <taxon>Sar</taxon>
        <taxon>Stramenopiles</taxon>
        <taxon>Oomycota</taxon>
        <taxon>Peronosporomycetes</taxon>
        <taxon>Peronosporales</taxon>
        <taxon>Peronosporaceae</taxon>
        <taxon>Phytophthora</taxon>
    </lineage>
</organism>
<gene>
    <name evidence="2" type="ORF">P3T76_002407</name>
</gene>
<dbReference type="EMBL" id="JASMQC010000003">
    <property type="protein sequence ID" value="KAK1946855.1"/>
    <property type="molecule type" value="Genomic_DNA"/>
</dbReference>
<proteinExistence type="predicted"/>
<dbReference type="Proteomes" id="UP001259832">
    <property type="component" value="Unassembled WGS sequence"/>
</dbReference>
<name>A0AAD9GXI0_9STRA</name>
<protein>
    <submittedName>
        <fullName evidence="2">Uncharacterized protein</fullName>
    </submittedName>
</protein>
<evidence type="ECO:0000313" key="3">
    <source>
        <dbReference type="Proteomes" id="UP001259832"/>
    </source>
</evidence>
<comment type="caution">
    <text evidence="2">The sequence shown here is derived from an EMBL/GenBank/DDBJ whole genome shotgun (WGS) entry which is preliminary data.</text>
</comment>
<reference evidence="2" key="1">
    <citation type="submission" date="2023-08" db="EMBL/GenBank/DDBJ databases">
        <title>Reference Genome Resource for the Citrus Pathogen Phytophthora citrophthora.</title>
        <authorList>
            <person name="Moller H."/>
            <person name="Coetzee B."/>
            <person name="Rose L.J."/>
            <person name="Van Niekerk J.M."/>
        </authorList>
    </citation>
    <scope>NUCLEOTIDE SEQUENCE</scope>
    <source>
        <strain evidence="2">STE-U-9442</strain>
    </source>
</reference>
<feature type="region of interest" description="Disordered" evidence="1">
    <location>
        <begin position="1"/>
        <end position="76"/>
    </location>
</feature>
<evidence type="ECO:0000256" key="1">
    <source>
        <dbReference type="SAM" id="MobiDB-lite"/>
    </source>
</evidence>
<evidence type="ECO:0000313" key="2">
    <source>
        <dbReference type="EMBL" id="KAK1946855.1"/>
    </source>
</evidence>
<accession>A0AAD9GXI0</accession>
<sequence length="137" mass="14748">MGQLKKGSSEETPSNGAIMALRQATETLTKALKEDTKVHRHQPPNKKPEQPSTSPASDDDTSATLETAVAKKLPAPDPVVRPTEVVNVIMGKSEGTDNVHGTISGEQMKASIPAKGRGRHTLRFHQKEVAYNEPSTL</sequence>
<dbReference type="AlphaFoldDB" id="A0AAD9GXI0"/>
<keyword evidence="3" id="KW-1185">Reference proteome</keyword>